<dbReference type="Gene3D" id="3.30.565.10">
    <property type="entry name" value="Histidine kinase-like ATPase, C-terminal domain"/>
    <property type="match status" value="1"/>
</dbReference>
<evidence type="ECO:0000313" key="4">
    <source>
        <dbReference type="Proteomes" id="UP000239576"/>
    </source>
</evidence>
<keyword evidence="3" id="KW-0418">Kinase</keyword>
<name>A0A2T1E631_9CYAN</name>
<feature type="transmembrane region" description="Helical" evidence="1">
    <location>
        <begin position="351"/>
        <end position="372"/>
    </location>
</feature>
<keyword evidence="4" id="KW-1185">Reference proteome</keyword>
<dbReference type="InterPro" id="IPR036890">
    <property type="entry name" value="HATPase_C_sf"/>
</dbReference>
<evidence type="ECO:0000256" key="1">
    <source>
        <dbReference type="SAM" id="Phobius"/>
    </source>
</evidence>
<feature type="transmembrane region" description="Helical" evidence="1">
    <location>
        <begin position="328"/>
        <end position="345"/>
    </location>
</feature>
<dbReference type="SUPFAM" id="SSF55874">
    <property type="entry name" value="ATPase domain of HSP90 chaperone/DNA topoisomerase II/histidine kinase"/>
    <property type="match status" value="1"/>
</dbReference>
<evidence type="ECO:0000313" key="3">
    <source>
        <dbReference type="EMBL" id="PSB28188.1"/>
    </source>
</evidence>
<keyword evidence="1" id="KW-0472">Membrane</keyword>
<sequence>MVVIGLVMAARFTGSLQRLELLALDSFLQLRPAEAKDDRIVLVSIDEADMRKTGYPIRDRDLLDLLNTLQTYKPAVIGLHILQNQIAETNKTALFAALKQPERLIVAEKILPASDQIPPPGGFSAAQVGLIDIVPDGDNHLRRLLLGVYNPIDTSKYRFSLTIRLVETYLVSQNQSFALKNGTRDPEAMRFGATELPRLLPNSGAYIGADTNGPQMLLNFRSGHRPFRVLSLSDIKTGRFNPIWLRDRIVIVGITDPKIRPIIPTAANDSTNSLDLQAHAVSQIISAVLDGRSLFNTWDDGWEYLWIMGWGLTAIVLGRSTHTPRNKLIGIGMAQVGLIGISYWLLAGGWWIPVIPASLVWLLNGIGCAAFYKYDWVLRSRLKENQRVIEERQGMIEQTFDVIHNGPLQTLASLLRQIRDGKLSQEQLLLALENLNREIRGIGEHLKQETLSQEDSLYLRDGLKVDLKLPMHELFFEVYSNTLERSDFPRFETLKIACYFEPIEQRFLSVEHKRSLCRFLEEALCNVGKHAEGSTHLNVTGTQAKDWYSLEVKDNGIGIRSSADGEGTKHARNLAARLGGRFQREPSSPKGTLCKLTFPLIKPWFR</sequence>
<keyword evidence="1" id="KW-1133">Transmembrane helix</keyword>
<dbReference type="SMART" id="SM01080">
    <property type="entry name" value="CHASE2"/>
    <property type="match status" value="1"/>
</dbReference>
<gene>
    <name evidence="3" type="ORF">C7B82_14530</name>
</gene>
<protein>
    <submittedName>
        <fullName evidence="3">Histidine kinase</fullName>
    </submittedName>
</protein>
<dbReference type="GO" id="GO:0016301">
    <property type="term" value="F:kinase activity"/>
    <property type="evidence" value="ECO:0007669"/>
    <property type="project" value="UniProtKB-KW"/>
</dbReference>
<feature type="transmembrane region" description="Helical" evidence="1">
    <location>
        <begin position="304"/>
        <end position="321"/>
    </location>
</feature>
<dbReference type="Pfam" id="PF05226">
    <property type="entry name" value="CHASE2"/>
    <property type="match status" value="1"/>
</dbReference>
<reference evidence="3 4" key="2">
    <citation type="submission" date="2018-03" db="EMBL/GenBank/DDBJ databases">
        <title>The ancient ancestry and fast evolution of plastids.</title>
        <authorList>
            <person name="Moore K.R."/>
            <person name="Magnabosco C."/>
            <person name="Momper L."/>
            <person name="Gold D.A."/>
            <person name="Bosak T."/>
            <person name="Fournier G.P."/>
        </authorList>
    </citation>
    <scope>NUCLEOTIDE SEQUENCE [LARGE SCALE GENOMIC DNA]</scope>
    <source>
        <strain evidence="3 4">ULC18</strain>
    </source>
</reference>
<feature type="domain" description="CHASE2" evidence="2">
    <location>
        <begin position="16"/>
        <end position="317"/>
    </location>
</feature>
<organism evidence="3 4">
    <name type="scientific">Stenomitos frigidus ULC18</name>
    <dbReference type="NCBI Taxonomy" id="2107698"/>
    <lineage>
        <taxon>Bacteria</taxon>
        <taxon>Bacillati</taxon>
        <taxon>Cyanobacteriota</taxon>
        <taxon>Cyanophyceae</taxon>
        <taxon>Leptolyngbyales</taxon>
        <taxon>Leptolyngbyaceae</taxon>
        <taxon>Stenomitos</taxon>
    </lineage>
</organism>
<comment type="caution">
    <text evidence="3">The sequence shown here is derived from an EMBL/GenBank/DDBJ whole genome shotgun (WGS) entry which is preliminary data.</text>
</comment>
<dbReference type="InterPro" id="IPR007890">
    <property type="entry name" value="CHASE2"/>
</dbReference>
<dbReference type="Proteomes" id="UP000239576">
    <property type="component" value="Unassembled WGS sequence"/>
</dbReference>
<evidence type="ECO:0000259" key="2">
    <source>
        <dbReference type="SMART" id="SM01080"/>
    </source>
</evidence>
<keyword evidence="3" id="KW-0808">Transferase</keyword>
<dbReference type="EMBL" id="PVWK01000083">
    <property type="protein sequence ID" value="PSB28188.1"/>
    <property type="molecule type" value="Genomic_DNA"/>
</dbReference>
<proteinExistence type="predicted"/>
<dbReference type="AlphaFoldDB" id="A0A2T1E631"/>
<dbReference type="OrthoDB" id="337251at2"/>
<keyword evidence="1" id="KW-0812">Transmembrane</keyword>
<reference evidence="4" key="1">
    <citation type="submission" date="2018-02" db="EMBL/GenBank/DDBJ databases">
        <authorList>
            <person name="Moore K."/>
            <person name="Momper L."/>
        </authorList>
    </citation>
    <scope>NUCLEOTIDE SEQUENCE [LARGE SCALE GENOMIC DNA]</scope>
    <source>
        <strain evidence="4">ULC18</strain>
    </source>
</reference>
<accession>A0A2T1E631</accession>